<keyword evidence="3" id="KW-0378">Hydrolase</keyword>
<reference evidence="8" key="2">
    <citation type="submission" date="2016-06" db="EMBL/GenBank/DDBJ databases">
        <title>The genome of a short-lived fish provides insights into sex chromosome evolution and the genetic control of aging.</title>
        <authorList>
            <person name="Reichwald K."/>
            <person name="Felder M."/>
            <person name="Petzold A."/>
            <person name="Koch P."/>
            <person name="Groth M."/>
            <person name="Platzer M."/>
        </authorList>
    </citation>
    <scope>NUCLEOTIDE SEQUENCE</scope>
    <source>
        <tissue evidence="8">Brain</tissue>
    </source>
</reference>
<dbReference type="InterPro" id="IPR000477">
    <property type="entry name" value="RT_dom"/>
</dbReference>
<evidence type="ECO:0000313" key="8">
    <source>
        <dbReference type="EMBL" id="SBQ54067.1"/>
    </source>
</evidence>
<evidence type="ECO:0000256" key="3">
    <source>
        <dbReference type="ARBA" id="ARBA00022801"/>
    </source>
</evidence>
<dbReference type="GO" id="GO:0004523">
    <property type="term" value="F:RNA-DNA hybrid ribonuclease activity"/>
    <property type="evidence" value="ECO:0007669"/>
    <property type="project" value="UniProtKB-EC"/>
</dbReference>
<feature type="domain" description="Peptidase A2" evidence="6">
    <location>
        <begin position="37"/>
        <end position="55"/>
    </location>
</feature>
<dbReference type="Pfam" id="PF17921">
    <property type="entry name" value="Integrase_H2C2"/>
    <property type="match status" value="1"/>
</dbReference>
<evidence type="ECO:0000256" key="4">
    <source>
        <dbReference type="ARBA" id="ARBA00039658"/>
    </source>
</evidence>
<dbReference type="PANTHER" id="PTHR37984:SF9">
    <property type="entry name" value="INTEGRASE CATALYTIC DOMAIN-CONTAINING PROTEIN"/>
    <property type="match status" value="1"/>
</dbReference>
<dbReference type="InterPro" id="IPR021109">
    <property type="entry name" value="Peptidase_aspartic_dom_sf"/>
</dbReference>
<comment type="similarity">
    <text evidence="1">Belongs to the beta type-B retroviral polymerase family. HERV class-II K(HML-2) pol subfamily.</text>
</comment>
<dbReference type="InterPro" id="IPR050951">
    <property type="entry name" value="Retrovirus_Pol_polyprotein"/>
</dbReference>
<dbReference type="FunFam" id="3.30.420.10:FF:000063">
    <property type="entry name" value="Retrovirus-related Pol polyprotein from transposon 297-like Protein"/>
    <property type="match status" value="1"/>
</dbReference>
<dbReference type="FunFam" id="3.30.70.270:FF:000003">
    <property type="entry name" value="Transposon Ty3-G Gag-Pol polyprotein"/>
    <property type="match status" value="1"/>
</dbReference>
<dbReference type="InterPro" id="IPR036397">
    <property type="entry name" value="RNaseH_sf"/>
</dbReference>
<dbReference type="SUPFAM" id="SSF53098">
    <property type="entry name" value="Ribonuclease H-like"/>
    <property type="match status" value="1"/>
</dbReference>
<dbReference type="Gene3D" id="3.30.420.10">
    <property type="entry name" value="Ribonuclease H-like superfamily/Ribonuclease H"/>
    <property type="match status" value="1"/>
</dbReference>
<evidence type="ECO:0000256" key="2">
    <source>
        <dbReference type="ARBA" id="ARBA00012180"/>
    </source>
</evidence>
<proteinExistence type="inferred from homology"/>
<dbReference type="Pfam" id="PF17919">
    <property type="entry name" value="RT_RNaseH_2"/>
    <property type="match status" value="1"/>
</dbReference>
<dbReference type="AlphaFoldDB" id="A0A1A8F4M4"/>
<dbReference type="Gene3D" id="3.30.70.270">
    <property type="match status" value="2"/>
</dbReference>
<dbReference type="PROSITE" id="PS50994">
    <property type="entry name" value="INTEGRASE"/>
    <property type="match status" value="1"/>
</dbReference>
<evidence type="ECO:0000259" key="7">
    <source>
        <dbReference type="PROSITE" id="PS50994"/>
    </source>
</evidence>
<feature type="region of interest" description="Disordered" evidence="5">
    <location>
        <begin position="786"/>
        <end position="861"/>
    </location>
</feature>
<evidence type="ECO:0000259" key="6">
    <source>
        <dbReference type="PROSITE" id="PS50175"/>
    </source>
</evidence>
<dbReference type="FunFam" id="1.10.340.70:FF:000003">
    <property type="entry name" value="Protein CBG25708"/>
    <property type="match status" value="1"/>
</dbReference>
<accession>A0A1A8F4M4</accession>
<dbReference type="GO" id="GO:0015074">
    <property type="term" value="P:DNA integration"/>
    <property type="evidence" value="ECO:0007669"/>
    <property type="project" value="InterPro"/>
</dbReference>
<evidence type="ECO:0000256" key="1">
    <source>
        <dbReference type="ARBA" id="ARBA00010879"/>
    </source>
</evidence>
<dbReference type="GO" id="GO:0003676">
    <property type="term" value="F:nucleic acid binding"/>
    <property type="evidence" value="ECO:0007669"/>
    <property type="project" value="InterPro"/>
</dbReference>
<dbReference type="SUPFAM" id="SSF50630">
    <property type="entry name" value="Acid proteases"/>
    <property type="match status" value="1"/>
</dbReference>
<dbReference type="InterPro" id="IPR041588">
    <property type="entry name" value="Integrase_H2C2"/>
</dbReference>
<gene>
    <name evidence="8" type="primary">Nfu_g_1_012348</name>
</gene>
<dbReference type="Gene3D" id="2.40.70.10">
    <property type="entry name" value="Acid Proteases"/>
    <property type="match status" value="1"/>
</dbReference>
<dbReference type="InterPro" id="IPR043502">
    <property type="entry name" value="DNA/RNA_pol_sf"/>
</dbReference>
<dbReference type="GO" id="GO:0004190">
    <property type="term" value="F:aspartic-type endopeptidase activity"/>
    <property type="evidence" value="ECO:0007669"/>
    <property type="project" value="InterPro"/>
</dbReference>
<dbReference type="Pfam" id="PF00078">
    <property type="entry name" value="RVT_1"/>
    <property type="match status" value="1"/>
</dbReference>
<dbReference type="FunFam" id="3.30.70.270:FF:000023">
    <property type="entry name" value="Pol"/>
    <property type="match status" value="1"/>
</dbReference>
<dbReference type="Gene3D" id="3.10.10.10">
    <property type="entry name" value="HIV Type 1 Reverse Transcriptase, subunit A, domain 1"/>
    <property type="match status" value="1"/>
</dbReference>
<dbReference type="PANTHER" id="PTHR37984">
    <property type="entry name" value="PROTEIN CBG26694"/>
    <property type="match status" value="1"/>
</dbReference>
<dbReference type="InterPro" id="IPR041577">
    <property type="entry name" value="RT_RNaseH_2"/>
</dbReference>
<dbReference type="SUPFAM" id="SSF56672">
    <property type="entry name" value="DNA/RNA polymerases"/>
    <property type="match status" value="1"/>
</dbReference>
<protein>
    <recommendedName>
        <fullName evidence="4">Gypsy retrotransposon integrase-like protein 1</fullName>
        <ecNumber evidence="2">3.1.26.4</ecNumber>
    </recommendedName>
</protein>
<evidence type="ECO:0000256" key="5">
    <source>
        <dbReference type="SAM" id="MobiDB-lite"/>
    </source>
</evidence>
<dbReference type="InterPro" id="IPR012337">
    <property type="entry name" value="RNaseH-like_sf"/>
</dbReference>
<dbReference type="Gene3D" id="1.10.340.70">
    <property type="match status" value="1"/>
</dbReference>
<dbReference type="PROSITE" id="PS50175">
    <property type="entry name" value="ASP_PROT_RETROV"/>
    <property type="match status" value="1"/>
</dbReference>
<reference evidence="8" key="1">
    <citation type="submission" date="2016-05" db="EMBL/GenBank/DDBJ databases">
        <authorList>
            <person name="Lavstsen T."/>
            <person name="Jespersen J.S."/>
        </authorList>
    </citation>
    <scope>NUCLEOTIDE SEQUENCE</scope>
    <source>
        <tissue evidence="8">Brain</tissue>
    </source>
</reference>
<dbReference type="InterPro" id="IPR001995">
    <property type="entry name" value="Peptidase_A2_cat"/>
</dbReference>
<organism evidence="8">
    <name type="scientific">Nothobranchius korthausae</name>
    <dbReference type="NCBI Taxonomy" id="1143690"/>
    <lineage>
        <taxon>Eukaryota</taxon>
        <taxon>Metazoa</taxon>
        <taxon>Chordata</taxon>
        <taxon>Craniata</taxon>
        <taxon>Vertebrata</taxon>
        <taxon>Euteleostomi</taxon>
        <taxon>Actinopterygii</taxon>
        <taxon>Neopterygii</taxon>
        <taxon>Teleostei</taxon>
        <taxon>Neoteleostei</taxon>
        <taxon>Acanthomorphata</taxon>
        <taxon>Ovalentaria</taxon>
        <taxon>Atherinomorphae</taxon>
        <taxon>Cyprinodontiformes</taxon>
        <taxon>Nothobranchiidae</taxon>
        <taxon>Nothobranchius</taxon>
    </lineage>
</organism>
<dbReference type="InterPro" id="IPR043128">
    <property type="entry name" value="Rev_trsase/Diguanyl_cyclase"/>
</dbReference>
<feature type="domain" description="Integrase catalytic" evidence="7">
    <location>
        <begin position="556"/>
        <end position="666"/>
    </location>
</feature>
<name>A0A1A8F4M4_9TELE</name>
<sequence>MDTNDQFFLGAVSKDVIEQFSTDEDWLINLPVNGSTVEFKIDTGADITVMSQSEFNKLQHCPHLRKSPYITSPGGKVYCTGKFLASSQHKGQKYKFWITVITGPYAHNLLSGSVARKMGLVKRVNSLNTELLEDVFGDVGLLKCDPVKIELKANAEPYSLTTPRRVPFPLLPKVEAEIKRMLESGIIEEVTEPTDWCAPMRPMSELLSGHDGVVVMMDDILVFGASKEEHNKRLSRVLEIVKASGLKLNKQKCHFAKPEIRYFGHIISAEGMRPDPDKVKAITDMPSPTNVEELRQVLGLINYVGRFIPDLSSKLHAITELLKKDNRWIWDHAQEQAFREVKAMLVSAPALVYYDPKRETVVSADASSFGLGATLLQVVAEHVPGKQMVIADALSRNPLSNSDGGIDSTDKEVQVYLQSILSNVPASPKRVEEIRSATQQDEELPRVISLIHKGWPPKHSLHHTLHGYYPARSQLSEVDGLVLYQDRLVIPAALRPDVLNRIHEGHQGLTKCRARAKMSVWWPRISKDIAQVVNTCKFCIQNKPSQRHEPLLTSPLPDGPWQRIAADLCEFEKQNYLIVADYYSRDIETGRLPSTTSRQVIGRLKSMFVRWGIPLELVSDNATQYTSDEFKQFCEEYGFNHITSSPHFPQANGAAERAVQTAKHILKQADPHLALMCYRATPSTATGVSPAKIMTGRHIRTTLPMLRDKMRSKSENKQDILQKDTQTKASYRYFHDRHHSARPLPELLPGQHVRVKLDGEKEWKTSARVLSKCDEPRSYIVKMDNGTVTRRNRRHLQPVPDDTAPQEMQPVGTPATQLSSPPRAAPGDQSVLDSGQTVKTEEPPQHATPRKVVHVTAGVDR</sequence>
<dbReference type="EMBL" id="HAEB01007540">
    <property type="protein sequence ID" value="SBQ54067.1"/>
    <property type="molecule type" value="Transcribed_RNA"/>
</dbReference>
<dbReference type="EC" id="3.1.26.4" evidence="2"/>
<dbReference type="GO" id="GO:0006508">
    <property type="term" value="P:proteolysis"/>
    <property type="evidence" value="ECO:0007669"/>
    <property type="project" value="InterPro"/>
</dbReference>
<dbReference type="InterPro" id="IPR001584">
    <property type="entry name" value="Integrase_cat-core"/>
</dbReference>
<dbReference type="Pfam" id="PF00665">
    <property type="entry name" value="rve"/>
    <property type="match status" value="1"/>
</dbReference>